<dbReference type="InterPro" id="IPR036402">
    <property type="entry name" value="EF-Ts_dimer_sf"/>
</dbReference>
<dbReference type="InterPro" id="IPR001816">
    <property type="entry name" value="Transl_elong_EFTs/EF1B"/>
</dbReference>
<dbReference type="RefSeq" id="WP_249294058.1">
    <property type="nucleotide sequence ID" value="NZ_JACRSV010000001.1"/>
</dbReference>
<dbReference type="FunFam" id="1.10.286.20:FF:000001">
    <property type="entry name" value="Elongation factor Ts"/>
    <property type="match status" value="1"/>
</dbReference>
<feature type="domain" description="Translation elongation factor EFTs/EF1B dimerisation" evidence="9">
    <location>
        <begin position="70"/>
        <end position="282"/>
    </location>
</feature>
<evidence type="ECO:0000256" key="6">
    <source>
        <dbReference type="HAMAP-Rule" id="MF_00050"/>
    </source>
</evidence>
<evidence type="ECO:0000256" key="1">
    <source>
        <dbReference type="ARBA" id="ARBA00005532"/>
    </source>
</evidence>
<dbReference type="NCBIfam" id="TIGR00116">
    <property type="entry name" value="tsf"/>
    <property type="match status" value="1"/>
</dbReference>
<sequence length="300" mass="32525">MAFTASDVKNLRERTGCGMMDCKKALTESGGDMDKAIELLREKGLAAAAKKSGRIAAEGLVVSVVEGNVGVVLEVNAETDFVAKNADFVAFVNSVAQTIIKENPADIEALNDMKCVGTDMTVAEALREKILVIGENMNIRRFERLEGALVPYVHGGGKIGVMVQFDTDCADKDGFVACGKDIAMQVAAAAPQYLSKEEVPSEVVDKEKEILTAQAINEGKPAAIAEKMVNGRIAKYYKEVCLLEQPFIKDDELTVAKYVENVAKELGGKLVLTKFVRFEKGEGLEKREDNFADEVASMMK</sequence>
<evidence type="ECO:0000259" key="9">
    <source>
        <dbReference type="Pfam" id="PF00889"/>
    </source>
</evidence>
<dbReference type="SUPFAM" id="SSF54713">
    <property type="entry name" value="Elongation factor Ts (EF-Ts), dimerisation domain"/>
    <property type="match status" value="2"/>
</dbReference>
<evidence type="ECO:0000256" key="7">
    <source>
        <dbReference type="RuleBase" id="RU000642"/>
    </source>
</evidence>
<dbReference type="CDD" id="cd14275">
    <property type="entry name" value="UBA_EF-Ts"/>
    <property type="match status" value="1"/>
</dbReference>
<dbReference type="Gene3D" id="1.10.8.10">
    <property type="entry name" value="DNA helicase RuvA subunit, C-terminal domain"/>
    <property type="match status" value="1"/>
</dbReference>
<dbReference type="GO" id="GO:0005737">
    <property type="term" value="C:cytoplasm"/>
    <property type="evidence" value="ECO:0007669"/>
    <property type="project" value="UniProtKB-SubCell"/>
</dbReference>
<protein>
    <recommendedName>
        <fullName evidence="2 6">Elongation factor Ts</fullName>
        <shortName evidence="6">EF-Ts</shortName>
    </recommendedName>
</protein>
<comment type="function">
    <text evidence="5 6 7">Associates with the EF-Tu.GDP complex and induces the exchange of GDP to GTP. It remains bound to the aminoacyl-tRNA.EF-Tu.GTP complex up to the GTP hydrolysis stage on the ribosome.</text>
</comment>
<dbReference type="InterPro" id="IPR018101">
    <property type="entry name" value="Transl_elong_Ts_CS"/>
</dbReference>
<dbReference type="Pfam" id="PF00889">
    <property type="entry name" value="EF_TS"/>
    <property type="match status" value="1"/>
</dbReference>
<comment type="similarity">
    <text evidence="1 6 7">Belongs to the EF-Ts family.</text>
</comment>
<keyword evidence="4 6" id="KW-0648">Protein biosynthesis</keyword>
<evidence type="ECO:0000256" key="2">
    <source>
        <dbReference type="ARBA" id="ARBA00016956"/>
    </source>
</evidence>
<dbReference type="PROSITE" id="PS01127">
    <property type="entry name" value="EF_TS_2"/>
    <property type="match status" value="1"/>
</dbReference>
<keyword evidence="11" id="KW-1185">Reference proteome</keyword>
<accession>A0A926E427</accession>
<dbReference type="HAMAP" id="MF_00050">
    <property type="entry name" value="EF_Ts"/>
    <property type="match status" value="1"/>
</dbReference>
<dbReference type="Gene3D" id="1.10.286.20">
    <property type="match status" value="1"/>
</dbReference>
<gene>
    <name evidence="6" type="primary">tsf</name>
    <name evidence="10" type="ORF">H8710_03720</name>
</gene>
<dbReference type="Proteomes" id="UP000610760">
    <property type="component" value="Unassembled WGS sequence"/>
</dbReference>
<reference evidence="10" key="1">
    <citation type="submission" date="2020-08" db="EMBL/GenBank/DDBJ databases">
        <title>Genome public.</title>
        <authorList>
            <person name="Liu C."/>
            <person name="Sun Q."/>
        </authorList>
    </citation>
    <scope>NUCLEOTIDE SEQUENCE</scope>
    <source>
        <strain evidence="10">NSJ-33</strain>
    </source>
</reference>
<keyword evidence="3 6" id="KW-0251">Elongation factor</keyword>
<dbReference type="SUPFAM" id="SSF46934">
    <property type="entry name" value="UBA-like"/>
    <property type="match status" value="1"/>
</dbReference>
<evidence type="ECO:0000256" key="3">
    <source>
        <dbReference type="ARBA" id="ARBA00022768"/>
    </source>
</evidence>
<organism evidence="10 11">
    <name type="scientific">Fumia xinanensis</name>
    <dbReference type="NCBI Taxonomy" id="2763659"/>
    <lineage>
        <taxon>Bacteria</taxon>
        <taxon>Bacillati</taxon>
        <taxon>Bacillota</taxon>
        <taxon>Clostridia</taxon>
        <taxon>Eubacteriales</taxon>
        <taxon>Oscillospiraceae</taxon>
        <taxon>Fumia</taxon>
    </lineage>
</organism>
<dbReference type="EMBL" id="JACRSV010000001">
    <property type="protein sequence ID" value="MBC8559173.1"/>
    <property type="molecule type" value="Genomic_DNA"/>
</dbReference>
<dbReference type="Gene3D" id="3.30.479.20">
    <property type="entry name" value="Elongation factor Ts, dimerisation domain"/>
    <property type="match status" value="2"/>
</dbReference>
<comment type="subcellular location">
    <subcellularLocation>
        <location evidence="6 8">Cytoplasm</location>
    </subcellularLocation>
</comment>
<dbReference type="FunFam" id="1.10.8.10:FF:000001">
    <property type="entry name" value="Elongation factor Ts"/>
    <property type="match status" value="1"/>
</dbReference>
<dbReference type="InterPro" id="IPR009060">
    <property type="entry name" value="UBA-like_sf"/>
</dbReference>
<keyword evidence="6" id="KW-0963">Cytoplasm</keyword>
<dbReference type="InterPro" id="IPR014039">
    <property type="entry name" value="Transl_elong_EFTs/EF1B_dimer"/>
</dbReference>
<evidence type="ECO:0000256" key="5">
    <source>
        <dbReference type="ARBA" id="ARBA00025453"/>
    </source>
</evidence>
<comment type="caution">
    <text evidence="10">The sequence shown here is derived from an EMBL/GenBank/DDBJ whole genome shotgun (WGS) entry which is preliminary data.</text>
</comment>
<dbReference type="PROSITE" id="PS01126">
    <property type="entry name" value="EF_TS_1"/>
    <property type="match status" value="1"/>
</dbReference>
<evidence type="ECO:0000313" key="11">
    <source>
        <dbReference type="Proteomes" id="UP000610760"/>
    </source>
</evidence>
<evidence type="ECO:0000256" key="8">
    <source>
        <dbReference type="RuleBase" id="RU000643"/>
    </source>
</evidence>
<evidence type="ECO:0000313" key="10">
    <source>
        <dbReference type="EMBL" id="MBC8559173.1"/>
    </source>
</evidence>
<name>A0A926E427_9FIRM</name>
<dbReference type="PANTHER" id="PTHR11741">
    <property type="entry name" value="ELONGATION FACTOR TS"/>
    <property type="match status" value="1"/>
</dbReference>
<dbReference type="PANTHER" id="PTHR11741:SF0">
    <property type="entry name" value="ELONGATION FACTOR TS, MITOCHONDRIAL"/>
    <property type="match status" value="1"/>
</dbReference>
<proteinExistence type="inferred from homology"/>
<dbReference type="GO" id="GO:0003746">
    <property type="term" value="F:translation elongation factor activity"/>
    <property type="evidence" value="ECO:0007669"/>
    <property type="project" value="UniProtKB-UniRule"/>
</dbReference>
<dbReference type="AlphaFoldDB" id="A0A926E427"/>
<evidence type="ECO:0000256" key="4">
    <source>
        <dbReference type="ARBA" id="ARBA00022917"/>
    </source>
</evidence>
<feature type="region of interest" description="Involved in Mg(2+) ion dislocation from EF-Tu" evidence="6">
    <location>
        <begin position="79"/>
        <end position="82"/>
    </location>
</feature>